<feature type="modified residue" description="4-aspartylphosphate" evidence="1">
    <location>
        <position position="67"/>
    </location>
</feature>
<organism evidence="3 4">
    <name type="scientific">Roseofilum acuticapitatum BLCC-M154</name>
    <dbReference type="NCBI Taxonomy" id="3022444"/>
    <lineage>
        <taxon>Bacteria</taxon>
        <taxon>Bacillati</taxon>
        <taxon>Cyanobacteriota</taxon>
        <taxon>Cyanophyceae</taxon>
        <taxon>Desertifilales</taxon>
        <taxon>Desertifilaceae</taxon>
        <taxon>Roseofilum</taxon>
        <taxon>Roseofilum acuticapitatum</taxon>
    </lineage>
</organism>
<comment type="caution">
    <text evidence="3">The sequence shown here is derived from an EMBL/GenBank/DDBJ whole genome shotgun (WGS) entry which is preliminary data.</text>
</comment>
<keyword evidence="4" id="KW-1185">Reference proteome</keyword>
<dbReference type="RefSeq" id="WP_283754977.1">
    <property type="nucleotide sequence ID" value="NZ_JAQOSP010000109.1"/>
</dbReference>
<proteinExistence type="predicted"/>
<dbReference type="PANTHER" id="PTHR44520">
    <property type="entry name" value="RESPONSE REGULATOR RCP1-RELATED"/>
    <property type="match status" value="1"/>
</dbReference>
<accession>A0ABT7AWD7</accession>
<reference evidence="3 4" key="1">
    <citation type="submission" date="2023-01" db="EMBL/GenBank/DDBJ databases">
        <title>Novel diversity within Roseofilum (Cyanobacteria; Desertifilaceae) from marine benthic mats with descriptions of four novel species.</title>
        <authorList>
            <person name="Wang Y."/>
            <person name="Berthold D.E."/>
            <person name="Hu J."/>
            <person name="Lefler F.W."/>
            <person name="Laughinghouse H.D. IV."/>
        </authorList>
    </citation>
    <scope>NUCLEOTIDE SEQUENCE [LARGE SCALE GENOMIC DNA]</scope>
    <source>
        <strain evidence="3 4">BLCC-M154</strain>
    </source>
</reference>
<dbReference type="Pfam" id="PF00072">
    <property type="entry name" value="Response_reg"/>
    <property type="match status" value="1"/>
</dbReference>
<gene>
    <name evidence="3" type="ORF">PMG71_17480</name>
</gene>
<dbReference type="PROSITE" id="PS50110">
    <property type="entry name" value="RESPONSE_REGULATORY"/>
    <property type="match status" value="1"/>
</dbReference>
<dbReference type="Proteomes" id="UP001235303">
    <property type="component" value="Unassembled WGS sequence"/>
</dbReference>
<dbReference type="SUPFAM" id="SSF52172">
    <property type="entry name" value="CheY-like"/>
    <property type="match status" value="1"/>
</dbReference>
<protein>
    <submittedName>
        <fullName evidence="3">Response regulator</fullName>
    </submittedName>
</protein>
<dbReference type="CDD" id="cd17557">
    <property type="entry name" value="REC_Rcp-like"/>
    <property type="match status" value="1"/>
</dbReference>
<name>A0ABT7AWD7_9CYAN</name>
<dbReference type="Gene3D" id="3.40.50.2300">
    <property type="match status" value="1"/>
</dbReference>
<dbReference type="SMART" id="SM00448">
    <property type="entry name" value="REC"/>
    <property type="match status" value="1"/>
</dbReference>
<dbReference type="EMBL" id="JAQOSP010000109">
    <property type="protein sequence ID" value="MDJ1171223.1"/>
    <property type="molecule type" value="Genomic_DNA"/>
</dbReference>
<evidence type="ECO:0000256" key="1">
    <source>
        <dbReference type="PROSITE-ProRule" id="PRU00169"/>
    </source>
</evidence>
<dbReference type="InterPro" id="IPR052893">
    <property type="entry name" value="TCS_response_regulator"/>
</dbReference>
<evidence type="ECO:0000313" key="3">
    <source>
        <dbReference type="EMBL" id="MDJ1171223.1"/>
    </source>
</evidence>
<dbReference type="InterPro" id="IPR011006">
    <property type="entry name" value="CheY-like_superfamily"/>
</dbReference>
<evidence type="ECO:0000313" key="4">
    <source>
        <dbReference type="Proteomes" id="UP001235303"/>
    </source>
</evidence>
<evidence type="ECO:0000259" key="2">
    <source>
        <dbReference type="PROSITE" id="PS50110"/>
    </source>
</evidence>
<feature type="domain" description="Response regulatory" evidence="2">
    <location>
        <begin position="9"/>
        <end position="134"/>
    </location>
</feature>
<dbReference type="InterPro" id="IPR001789">
    <property type="entry name" value="Sig_transdc_resp-reg_receiver"/>
</dbReference>
<dbReference type="PANTHER" id="PTHR44520:SF2">
    <property type="entry name" value="RESPONSE REGULATOR RCP1"/>
    <property type="match status" value="1"/>
</dbReference>
<keyword evidence="1" id="KW-0597">Phosphoprotein</keyword>
<sequence length="146" mass="16827">MTHLAQPHRILMIEDNSAHVRLIQEGFKKMTEPYQIQSVGNGVDAIAYLRSEPPFTERILPDLVLLDLNLPRKNGREVLAEIKADPTLKHIPVLILSTSQRPEDIQETYNLHANCYLHKPSNLKQLFHLVEQIEVFWFRTVSLPLA</sequence>